<organism evidence="2 3">
    <name type="scientific">Humitalea rosea</name>
    <dbReference type="NCBI Taxonomy" id="990373"/>
    <lineage>
        <taxon>Bacteria</taxon>
        <taxon>Pseudomonadati</taxon>
        <taxon>Pseudomonadota</taxon>
        <taxon>Alphaproteobacteria</taxon>
        <taxon>Acetobacterales</taxon>
        <taxon>Roseomonadaceae</taxon>
        <taxon>Humitalea</taxon>
    </lineage>
</organism>
<protein>
    <submittedName>
        <fullName evidence="2">Uncharacterized protein</fullName>
    </submittedName>
</protein>
<reference evidence="2 3" key="1">
    <citation type="submission" date="2018-06" db="EMBL/GenBank/DDBJ databases">
        <title>Genomic Encyclopedia of Archaeal and Bacterial Type Strains, Phase II (KMG-II): from individual species to whole genera.</title>
        <authorList>
            <person name="Goeker M."/>
        </authorList>
    </citation>
    <scope>NUCLEOTIDE SEQUENCE [LARGE SCALE GENOMIC DNA]</scope>
    <source>
        <strain evidence="2 3">DSM 24525</strain>
    </source>
</reference>
<accession>A0A2W7INP1</accession>
<evidence type="ECO:0000313" key="3">
    <source>
        <dbReference type="Proteomes" id="UP000249688"/>
    </source>
</evidence>
<gene>
    <name evidence="2" type="ORF">C8P66_103155</name>
</gene>
<sequence length="136" mass="14219">MALPEPIRAVAPAPAGSDKPAVLAPWLRRENGAAEPGPTERIEALLAFALSAEGADPAPLAADVMARRRAEADRLLTEHAFRLLHNRVEEIRGTATAEALRGLRAPPGFVTLVLAVLVGLGVAAGAVLLAHRLGYL</sequence>
<proteinExistence type="predicted"/>
<evidence type="ECO:0000256" key="1">
    <source>
        <dbReference type="SAM" id="Phobius"/>
    </source>
</evidence>
<name>A0A2W7INP1_9PROT</name>
<keyword evidence="3" id="KW-1185">Reference proteome</keyword>
<comment type="caution">
    <text evidence="2">The sequence shown here is derived from an EMBL/GenBank/DDBJ whole genome shotgun (WGS) entry which is preliminary data.</text>
</comment>
<keyword evidence="1" id="KW-1133">Transmembrane helix</keyword>
<dbReference type="AlphaFoldDB" id="A0A2W7INP1"/>
<dbReference type="EMBL" id="QKYU01000003">
    <property type="protein sequence ID" value="PZW49129.1"/>
    <property type="molecule type" value="Genomic_DNA"/>
</dbReference>
<evidence type="ECO:0000313" key="2">
    <source>
        <dbReference type="EMBL" id="PZW49129.1"/>
    </source>
</evidence>
<keyword evidence="1" id="KW-0472">Membrane</keyword>
<feature type="transmembrane region" description="Helical" evidence="1">
    <location>
        <begin position="109"/>
        <end position="130"/>
    </location>
</feature>
<keyword evidence="1" id="KW-0812">Transmembrane</keyword>
<dbReference type="Proteomes" id="UP000249688">
    <property type="component" value="Unassembled WGS sequence"/>
</dbReference>